<dbReference type="SUPFAM" id="SSF88946">
    <property type="entry name" value="Sigma2 domain of RNA polymerase sigma factors"/>
    <property type="match status" value="1"/>
</dbReference>
<evidence type="ECO:0000256" key="1">
    <source>
        <dbReference type="ARBA" id="ARBA00010641"/>
    </source>
</evidence>
<dbReference type="InterPro" id="IPR013324">
    <property type="entry name" value="RNA_pol_sigma_r3/r4-like"/>
</dbReference>
<dbReference type="InterPro" id="IPR013325">
    <property type="entry name" value="RNA_pol_sigma_r2"/>
</dbReference>
<dbReference type="InterPro" id="IPR036388">
    <property type="entry name" value="WH-like_DNA-bd_sf"/>
</dbReference>
<dbReference type="PANTHER" id="PTHR43133:SF46">
    <property type="entry name" value="RNA POLYMERASE SIGMA-70 FACTOR ECF SUBFAMILY"/>
    <property type="match status" value="1"/>
</dbReference>
<gene>
    <name evidence="5" type="ORF">QWY31_06330</name>
</gene>
<evidence type="ECO:0000256" key="3">
    <source>
        <dbReference type="ARBA" id="ARBA00023082"/>
    </source>
</evidence>
<evidence type="ECO:0000256" key="2">
    <source>
        <dbReference type="ARBA" id="ARBA00023015"/>
    </source>
</evidence>
<dbReference type="Gene3D" id="1.10.10.10">
    <property type="entry name" value="Winged helix-like DNA-binding domain superfamily/Winged helix DNA-binding domain"/>
    <property type="match status" value="1"/>
</dbReference>
<dbReference type="InterPro" id="IPR014284">
    <property type="entry name" value="RNA_pol_sigma-70_dom"/>
</dbReference>
<keyword evidence="4" id="KW-0804">Transcription</keyword>
<name>A0ABT8F411_9BACT</name>
<dbReference type="RefSeq" id="WP_320003638.1">
    <property type="nucleotide sequence ID" value="NZ_JAUHJS010000003.1"/>
</dbReference>
<reference evidence="5" key="1">
    <citation type="submission" date="2023-06" db="EMBL/GenBank/DDBJ databases">
        <title>Cytophagales bacterium Strain LB-30, isolated from soil.</title>
        <authorList>
            <person name="Liu B."/>
        </authorList>
    </citation>
    <scope>NUCLEOTIDE SEQUENCE</scope>
    <source>
        <strain evidence="5">LB-30</strain>
    </source>
</reference>
<comment type="caution">
    <text evidence="5">The sequence shown here is derived from an EMBL/GenBank/DDBJ whole genome shotgun (WGS) entry which is preliminary data.</text>
</comment>
<evidence type="ECO:0000256" key="4">
    <source>
        <dbReference type="ARBA" id="ARBA00023163"/>
    </source>
</evidence>
<accession>A0ABT8F411</accession>
<sequence length="189" mass="21981">MEAKELHPEFRALAQGLLKGHKAGFERLYTDKRGEFIRWLYKEFGMAEEEAVDIYQAAFVILYENIMQGKTNTVSSSPATYVFGIGKNLALKKFKSNERHLNHQQRIQWYLEEEGVADPEVPDNTKQVAQALEQLKEPCKSLLSLFYYDNLSIEQISQRLQYKNKEVVKSQKVRCLAYLKEKLVSIQMP</sequence>
<dbReference type="Gene3D" id="1.10.1740.10">
    <property type="match status" value="1"/>
</dbReference>
<proteinExistence type="inferred from homology"/>
<evidence type="ECO:0000313" key="6">
    <source>
        <dbReference type="Proteomes" id="UP001168552"/>
    </source>
</evidence>
<dbReference type="PANTHER" id="PTHR43133">
    <property type="entry name" value="RNA POLYMERASE ECF-TYPE SIGMA FACTO"/>
    <property type="match status" value="1"/>
</dbReference>
<dbReference type="NCBIfam" id="TIGR02937">
    <property type="entry name" value="sigma70-ECF"/>
    <property type="match status" value="1"/>
</dbReference>
<dbReference type="InterPro" id="IPR039425">
    <property type="entry name" value="RNA_pol_sigma-70-like"/>
</dbReference>
<dbReference type="EMBL" id="JAUHJS010000003">
    <property type="protein sequence ID" value="MDN4165109.1"/>
    <property type="molecule type" value="Genomic_DNA"/>
</dbReference>
<evidence type="ECO:0000313" key="5">
    <source>
        <dbReference type="EMBL" id="MDN4165109.1"/>
    </source>
</evidence>
<keyword evidence="2" id="KW-0805">Transcription regulation</keyword>
<keyword evidence="6" id="KW-1185">Reference proteome</keyword>
<organism evidence="5 6">
    <name type="scientific">Shiella aurantiaca</name>
    <dbReference type="NCBI Taxonomy" id="3058365"/>
    <lineage>
        <taxon>Bacteria</taxon>
        <taxon>Pseudomonadati</taxon>
        <taxon>Bacteroidota</taxon>
        <taxon>Cytophagia</taxon>
        <taxon>Cytophagales</taxon>
        <taxon>Shiellaceae</taxon>
        <taxon>Shiella</taxon>
    </lineage>
</organism>
<keyword evidence="3" id="KW-0731">Sigma factor</keyword>
<dbReference type="Proteomes" id="UP001168552">
    <property type="component" value="Unassembled WGS sequence"/>
</dbReference>
<comment type="similarity">
    <text evidence="1">Belongs to the sigma-70 factor family. ECF subfamily.</text>
</comment>
<dbReference type="SUPFAM" id="SSF88659">
    <property type="entry name" value="Sigma3 and sigma4 domains of RNA polymerase sigma factors"/>
    <property type="match status" value="1"/>
</dbReference>
<protein>
    <submittedName>
        <fullName evidence="5">RNA polymerase sigma factor</fullName>
    </submittedName>
</protein>